<accession>A0A4Z2GHK1</accession>
<evidence type="ECO:0000256" key="1">
    <source>
        <dbReference type="SAM" id="Phobius"/>
    </source>
</evidence>
<dbReference type="AlphaFoldDB" id="A0A4Z2GHK1"/>
<comment type="caution">
    <text evidence="2">The sequence shown here is derived from an EMBL/GenBank/DDBJ whole genome shotgun (WGS) entry which is preliminary data.</text>
</comment>
<sequence>MDEQRHVLRRHTASLKQLHAGHQMLLPGGQLLRVYMVDAQVVLNRPEFSGPQPGRRVPAEAPVVPVLPLPVHRRLRRPLLAALCAAFLFAFAGLEALERAVYLPEQLPGLVFGAERVVFGVISGFDNSEILGVATKSQDKVGICLLKESNLHVHRVPQYFTDRIVSISVVRSIGHILCKSKDQLA</sequence>
<name>A0A4Z2GHK1_9TELE</name>
<dbReference type="Proteomes" id="UP000314294">
    <property type="component" value="Unassembled WGS sequence"/>
</dbReference>
<keyword evidence="1" id="KW-1133">Transmembrane helix</keyword>
<reference evidence="2 3" key="1">
    <citation type="submission" date="2019-03" db="EMBL/GenBank/DDBJ databases">
        <title>First draft genome of Liparis tanakae, snailfish: a comprehensive survey of snailfish specific genes.</title>
        <authorList>
            <person name="Kim W."/>
            <person name="Song I."/>
            <person name="Jeong J.-H."/>
            <person name="Kim D."/>
            <person name="Kim S."/>
            <person name="Ryu S."/>
            <person name="Song J.Y."/>
            <person name="Lee S.K."/>
        </authorList>
    </citation>
    <scope>NUCLEOTIDE SEQUENCE [LARGE SCALE GENOMIC DNA]</scope>
    <source>
        <tissue evidence="2">Muscle</tissue>
    </source>
</reference>
<organism evidence="2 3">
    <name type="scientific">Liparis tanakae</name>
    <name type="common">Tanaka's snailfish</name>
    <dbReference type="NCBI Taxonomy" id="230148"/>
    <lineage>
        <taxon>Eukaryota</taxon>
        <taxon>Metazoa</taxon>
        <taxon>Chordata</taxon>
        <taxon>Craniata</taxon>
        <taxon>Vertebrata</taxon>
        <taxon>Euteleostomi</taxon>
        <taxon>Actinopterygii</taxon>
        <taxon>Neopterygii</taxon>
        <taxon>Teleostei</taxon>
        <taxon>Neoteleostei</taxon>
        <taxon>Acanthomorphata</taxon>
        <taxon>Eupercaria</taxon>
        <taxon>Perciformes</taxon>
        <taxon>Cottioidei</taxon>
        <taxon>Cottales</taxon>
        <taxon>Liparidae</taxon>
        <taxon>Liparis</taxon>
    </lineage>
</organism>
<feature type="transmembrane region" description="Helical" evidence="1">
    <location>
        <begin position="79"/>
        <end position="97"/>
    </location>
</feature>
<gene>
    <name evidence="2" type="ORF">EYF80_037145</name>
</gene>
<keyword evidence="1" id="KW-0812">Transmembrane</keyword>
<proteinExistence type="predicted"/>
<dbReference type="EMBL" id="SRLO01000540">
    <property type="protein sequence ID" value="TNN52635.1"/>
    <property type="molecule type" value="Genomic_DNA"/>
</dbReference>
<keyword evidence="1" id="KW-0472">Membrane</keyword>
<keyword evidence="3" id="KW-1185">Reference proteome</keyword>
<evidence type="ECO:0000313" key="2">
    <source>
        <dbReference type="EMBL" id="TNN52635.1"/>
    </source>
</evidence>
<protein>
    <submittedName>
        <fullName evidence="2">Uncharacterized protein</fullName>
    </submittedName>
</protein>
<evidence type="ECO:0000313" key="3">
    <source>
        <dbReference type="Proteomes" id="UP000314294"/>
    </source>
</evidence>